<reference evidence="3" key="3">
    <citation type="submission" date="2025-08" db="UniProtKB">
        <authorList>
            <consortium name="RefSeq"/>
        </authorList>
    </citation>
    <scope>IDENTIFICATION</scope>
    <source>
        <strain evidence="3">CBS 342.82</strain>
    </source>
</reference>
<protein>
    <submittedName>
        <fullName evidence="3">Uncharacterized protein</fullName>
    </submittedName>
</protein>
<reference evidence="3" key="1">
    <citation type="submission" date="2020-01" db="EMBL/GenBank/DDBJ databases">
        <authorList>
            <consortium name="DOE Joint Genome Institute"/>
            <person name="Haridas S."/>
            <person name="Albert R."/>
            <person name="Binder M."/>
            <person name="Bloem J."/>
            <person name="Labutti K."/>
            <person name="Salamov A."/>
            <person name="Andreopoulos B."/>
            <person name="Baker S.E."/>
            <person name="Barry K."/>
            <person name="Bills G."/>
            <person name="Bluhm B.H."/>
            <person name="Cannon C."/>
            <person name="Castanera R."/>
            <person name="Culley D.E."/>
            <person name="Daum C."/>
            <person name="Ezra D."/>
            <person name="Gonzalez J.B."/>
            <person name="Henrissat B."/>
            <person name="Kuo A."/>
            <person name="Liang C."/>
            <person name="Lipzen A."/>
            <person name="Lutzoni F."/>
            <person name="Magnuson J."/>
            <person name="Mondo S."/>
            <person name="Nolan M."/>
            <person name="Ohm R."/>
            <person name="Pangilinan J."/>
            <person name="Park H.-J."/>
            <person name="Ramirez L."/>
            <person name="Alfaro M."/>
            <person name="Sun H."/>
            <person name="Tritt A."/>
            <person name="Yoshinaga Y."/>
            <person name="Zwiers L.-H."/>
            <person name="Turgeon B.G."/>
            <person name="Goodwin S.B."/>
            <person name="Spatafora J.W."/>
            <person name="Crous P.W."/>
            <person name="Grigoriev I.V."/>
        </authorList>
    </citation>
    <scope>NUCLEOTIDE SEQUENCE</scope>
    <source>
        <strain evidence="3">CBS 342.82</strain>
    </source>
</reference>
<dbReference type="RefSeq" id="XP_033461305.1">
    <property type="nucleotide sequence ID" value="XM_033599440.1"/>
</dbReference>
<dbReference type="Proteomes" id="UP000504637">
    <property type="component" value="Unplaced"/>
</dbReference>
<feature type="compositionally biased region" description="Polar residues" evidence="1">
    <location>
        <begin position="1"/>
        <end position="19"/>
    </location>
</feature>
<dbReference type="AlphaFoldDB" id="A0A6J3M9H3"/>
<accession>A0A6J3M9H3</accession>
<dbReference type="GeneID" id="54357239"/>
<proteinExistence type="predicted"/>
<evidence type="ECO:0000313" key="3">
    <source>
        <dbReference type="RefSeq" id="XP_033461305.1"/>
    </source>
</evidence>
<evidence type="ECO:0000313" key="2">
    <source>
        <dbReference type="Proteomes" id="UP000504637"/>
    </source>
</evidence>
<gene>
    <name evidence="3" type="ORF">K489DRAFT_178469</name>
</gene>
<feature type="region of interest" description="Disordered" evidence="1">
    <location>
        <begin position="1"/>
        <end position="40"/>
    </location>
</feature>
<organism evidence="3">
    <name type="scientific">Dissoconium aciculare CBS 342.82</name>
    <dbReference type="NCBI Taxonomy" id="1314786"/>
    <lineage>
        <taxon>Eukaryota</taxon>
        <taxon>Fungi</taxon>
        <taxon>Dikarya</taxon>
        <taxon>Ascomycota</taxon>
        <taxon>Pezizomycotina</taxon>
        <taxon>Dothideomycetes</taxon>
        <taxon>Dothideomycetidae</taxon>
        <taxon>Mycosphaerellales</taxon>
        <taxon>Dissoconiaceae</taxon>
        <taxon>Dissoconium</taxon>
    </lineage>
</organism>
<evidence type="ECO:0000256" key="1">
    <source>
        <dbReference type="SAM" id="MobiDB-lite"/>
    </source>
</evidence>
<keyword evidence="2" id="KW-1185">Reference proteome</keyword>
<sequence length="280" mass="31014">MSSCSIPNTSPFPVLSTSEGPFPSLNPLPQRNHQQWAPRRVRPPLRALAMRPRELAISPDELSPHAATMLLLQQADLQATSANQIPSPRSSTRKRRAIQPRAVHPPAQLTWVSPTVSANRQASQTDPKAQDWKFVTKAPKGKSCKTATIFLPRHAGLEAPSSNPNRIRSTRLSSRRRCTVESQAGQPQLTWASPWVLDRRQAAVEPQAVQPQMTWIPSADKSLCRRHAVEPQIVQPQLTRASHTISNHHRAPQTYPKALAQKFRTIAPKALSCKSGNVQA</sequence>
<reference evidence="3" key="2">
    <citation type="submission" date="2020-04" db="EMBL/GenBank/DDBJ databases">
        <authorList>
            <consortium name="NCBI Genome Project"/>
        </authorList>
    </citation>
    <scope>NUCLEOTIDE SEQUENCE</scope>
    <source>
        <strain evidence="3">CBS 342.82</strain>
    </source>
</reference>
<name>A0A6J3M9H3_9PEZI</name>